<dbReference type="CDD" id="cd17328">
    <property type="entry name" value="MFS_spinster_like"/>
    <property type="match status" value="1"/>
</dbReference>
<feature type="transmembrane region" description="Helical" evidence="6">
    <location>
        <begin position="274"/>
        <end position="295"/>
    </location>
</feature>
<reference evidence="8 9" key="1">
    <citation type="submission" date="2014-12" db="EMBL/GenBank/DDBJ databases">
        <title>Genome assembly of Enhygromyxa salina DSM 15201.</title>
        <authorList>
            <person name="Sharma G."/>
            <person name="Subramanian S."/>
        </authorList>
    </citation>
    <scope>NUCLEOTIDE SEQUENCE [LARGE SCALE GENOMIC DNA]</scope>
    <source>
        <strain evidence="8 9">DSM 15201</strain>
    </source>
</reference>
<dbReference type="InterPro" id="IPR020846">
    <property type="entry name" value="MFS_dom"/>
</dbReference>
<dbReference type="SUPFAM" id="SSF103473">
    <property type="entry name" value="MFS general substrate transporter"/>
    <property type="match status" value="1"/>
</dbReference>
<evidence type="ECO:0000256" key="6">
    <source>
        <dbReference type="SAM" id="Phobius"/>
    </source>
</evidence>
<gene>
    <name evidence="8" type="ORF">DB30_00509</name>
</gene>
<dbReference type="InterPro" id="IPR011701">
    <property type="entry name" value="MFS"/>
</dbReference>
<dbReference type="PANTHER" id="PTHR23505:SF79">
    <property type="entry name" value="PROTEIN SPINSTER"/>
    <property type="match status" value="1"/>
</dbReference>
<evidence type="ECO:0000313" key="9">
    <source>
        <dbReference type="Proteomes" id="UP000031599"/>
    </source>
</evidence>
<keyword evidence="2" id="KW-0813">Transport</keyword>
<feature type="transmembrane region" description="Helical" evidence="6">
    <location>
        <begin position="411"/>
        <end position="432"/>
    </location>
</feature>
<dbReference type="GO" id="GO:0022857">
    <property type="term" value="F:transmembrane transporter activity"/>
    <property type="evidence" value="ECO:0007669"/>
    <property type="project" value="InterPro"/>
</dbReference>
<evidence type="ECO:0000256" key="5">
    <source>
        <dbReference type="ARBA" id="ARBA00023136"/>
    </source>
</evidence>
<evidence type="ECO:0000256" key="3">
    <source>
        <dbReference type="ARBA" id="ARBA00022692"/>
    </source>
</evidence>
<keyword evidence="3 6" id="KW-0812">Transmembrane</keyword>
<comment type="caution">
    <text evidence="8">The sequence shown here is derived from an EMBL/GenBank/DDBJ whole genome shotgun (WGS) entry which is preliminary data.</text>
</comment>
<dbReference type="InterPro" id="IPR036259">
    <property type="entry name" value="MFS_trans_sf"/>
</dbReference>
<dbReference type="PROSITE" id="PS50850">
    <property type="entry name" value="MFS"/>
    <property type="match status" value="1"/>
</dbReference>
<feature type="transmembrane region" description="Helical" evidence="6">
    <location>
        <begin position="239"/>
        <end position="262"/>
    </location>
</feature>
<dbReference type="InterPro" id="IPR044770">
    <property type="entry name" value="MFS_spinster-like"/>
</dbReference>
<sequence length="449" mass="46352">MTREHALAVLIVLSAINFVNYIDRYVLAAVLESVRVDFGLGDADAGLLGLMFMVVYMIASPFTGWLGDRSTRKYLVAGGVALWSLATVGSGYAESYGELMVSRALVGIGEAGYATVAPAMIADLFAPQKRGRMLAYFYLAIPMGSALGYVLGGAVAGNWEAFVSPELLQLLGLAEAADPGWRLAFLFAGAPGLLFAIAAMALPEPVRGGMDGDAGKGEAGLDNPWLGIKRLFRSPGWRATTGGMVLMTFTLGGLAFWMPTFFQRAHGMGAGEAGTVFGGVTVVAGLIATLVGGWLGDRAFARGQGGYLRVSGWGLLLGAPVVLGMGLLGLRVPVLALTFVAEFFLFLNTGPLNAALVGCVPANLRASSIAVNVLMIHALGDAISPYLIGAVSEGVGPALAGSVFGATAEIAGLRLALMVTAVPLAIGGLWLLRGAGALDRNPQGLAARD</sequence>
<evidence type="ECO:0000259" key="7">
    <source>
        <dbReference type="PROSITE" id="PS50850"/>
    </source>
</evidence>
<dbReference type="AlphaFoldDB" id="A0A0C2CPL0"/>
<dbReference type="Pfam" id="PF07690">
    <property type="entry name" value="MFS_1"/>
    <property type="match status" value="1"/>
</dbReference>
<accession>A0A0C2CPL0</accession>
<feature type="transmembrane region" description="Helical" evidence="6">
    <location>
        <begin position="307"/>
        <end position="328"/>
    </location>
</feature>
<feature type="domain" description="Major facilitator superfamily (MFS) profile" evidence="7">
    <location>
        <begin position="9"/>
        <end position="423"/>
    </location>
</feature>
<keyword evidence="5 6" id="KW-0472">Membrane</keyword>
<comment type="subcellular location">
    <subcellularLocation>
        <location evidence="1">Membrane</location>
        <topology evidence="1">Multi-pass membrane protein</topology>
    </subcellularLocation>
</comment>
<evidence type="ECO:0000256" key="2">
    <source>
        <dbReference type="ARBA" id="ARBA00022448"/>
    </source>
</evidence>
<feature type="transmembrane region" description="Helical" evidence="6">
    <location>
        <begin position="334"/>
        <end position="357"/>
    </location>
</feature>
<organism evidence="8 9">
    <name type="scientific">Enhygromyxa salina</name>
    <dbReference type="NCBI Taxonomy" id="215803"/>
    <lineage>
        <taxon>Bacteria</taxon>
        <taxon>Pseudomonadati</taxon>
        <taxon>Myxococcota</taxon>
        <taxon>Polyangia</taxon>
        <taxon>Nannocystales</taxon>
        <taxon>Nannocystaceae</taxon>
        <taxon>Enhygromyxa</taxon>
    </lineage>
</organism>
<evidence type="ECO:0000256" key="1">
    <source>
        <dbReference type="ARBA" id="ARBA00004141"/>
    </source>
</evidence>
<feature type="transmembrane region" description="Helical" evidence="6">
    <location>
        <begin position="47"/>
        <end position="67"/>
    </location>
</feature>
<feature type="transmembrane region" description="Helical" evidence="6">
    <location>
        <begin position="74"/>
        <end position="93"/>
    </location>
</feature>
<dbReference type="PANTHER" id="PTHR23505">
    <property type="entry name" value="SPINSTER"/>
    <property type="match status" value="1"/>
</dbReference>
<protein>
    <submittedName>
        <fullName evidence="8">Permeases of the major facilitator superfamily protein</fullName>
    </submittedName>
</protein>
<evidence type="ECO:0000256" key="4">
    <source>
        <dbReference type="ARBA" id="ARBA00022989"/>
    </source>
</evidence>
<dbReference type="Proteomes" id="UP000031599">
    <property type="component" value="Unassembled WGS sequence"/>
</dbReference>
<feature type="transmembrane region" description="Helical" evidence="6">
    <location>
        <begin position="179"/>
        <end position="202"/>
    </location>
</feature>
<dbReference type="Gene3D" id="1.20.1250.20">
    <property type="entry name" value="MFS general substrate transporter like domains"/>
    <property type="match status" value="1"/>
</dbReference>
<evidence type="ECO:0000313" key="8">
    <source>
        <dbReference type="EMBL" id="KIG13131.1"/>
    </source>
</evidence>
<dbReference type="EMBL" id="JMCC02000106">
    <property type="protein sequence ID" value="KIG13131.1"/>
    <property type="molecule type" value="Genomic_DNA"/>
</dbReference>
<feature type="transmembrane region" description="Helical" evidence="6">
    <location>
        <begin position="369"/>
        <end position="391"/>
    </location>
</feature>
<feature type="transmembrane region" description="Helical" evidence="6">
    <location>
        <begin position="105"/>
        <end position="125"/>
    </location>
</feature>
<proteinExistence type="predicted"/>
<keyword evidence="4 6" id="KW-1133">Transmembrane helix</keyword>
<feature type="transmembrane region" description="Helical" evidence="6">
    <location>
        <begin position="137"/>
        <end position="159"/>
    </location>
</feature>
<dbReference type="PRINTS" id="PR01036">
    <property type="entry name" value="TCRTETB"/>
</dbReference>
<name>A0A0C2CPL0_9BACT</name>
<dbReference type="GO" id="GO:0016020">
    <property type="term" value="C:membrane"/>
    <property type="evidence" value="ECO:0007669"/>
    <property type="project" value="UniProtKB-SubCell"/>
</dbReference>